<dbReference type="Proteomes" id="UP000578819">
    <property type="component" value="Unassembled WGS sequence"/>
</dbReference>
<evidence type="ECO:0000313" key="3">
    <source>
        <dbReference type="EMBL" id="MBB4957025.1"/>
    </source>
</evidence>
<reference evidence="3 4" key="1">
    <citation type="submission" date="2020-08" db="EMBL/GenBank/DDBJ databases">
        <title>Sequencing the genomes of 1000 actinobacteria strains.</title>
        <authorList>
            <person name="Klenk H.-P."/>
        </authorList>
    </citation>
    <scope>NUCLEOTIDE SEQUENCE [LARGE SCALE GENOMIC DNA]</scope>
    <source>
        <strain evidence="3 4">DSM 45886</strain>
    </source>
</reference>
<evidence type="ECO:0000313" key="4">
    <source>
        <dbReference type="Proteomes" id="UP000578819"/>
    </source>
</evidence>
<feature type="domain" description="SseB protein N-terminal" evidence="2">
    <location>
        <begin position="11"/>
        <end position="119"/>
    </location>
</feature>
<dbReference type="EMBL" id="JACHJW010000001">
    <property type="protein sequence ID" value="MBB4957025.1"/>
    <property type="molecule type" value="Genomic_DNA"/>
</dbReference>
<dbReference type="Pfam" id="PF07179">
    <property type="entry name" value="SseB"/>
    <property type="match status" value="2"/>
</dbReference>
<evidence type="ECO:0000259" key="2">
    <source>
        <dbReference type="Pfam" id="PF07179"/>
    </source>
</evidence>
<evidence type="ECO:0000256" key="1">
    <source>
        <dbReference type="SAM" id="MobiDB-lite"/>
    </source>
</evidence>
<gene>
    <name evidence="3" type="ORF">FHR38_000758</name>
</gene>
<protein>
    <recommendedName>
        <fullName evidence="2">SseB protein N-terminal domain-containing protein</fullName>
    </recommendedName>
</protein>
<proteinExistence type="predicted"/>
<feature type="compositionally biased region" description="Acidic residues" evidence="1">
    <location>
        <begin position="287"/>
        <end position="297"/>
    </location>
</feature>
<sequence length="429" mass="46521">MTDWQPATEVETAMATAVEAGDRDAFLAAFAGGPVLLPVSPEAAAGRAQLAWPTGVFDGLTHVIAFTSPAAIAVCMPGESVSYRLVSLTDVVDSWPDESWWLAVDPGLPIGLRLSTVELRGLPDPAAVEAEATLRDAIIRQDPDLLTAALLKSEIIVPLRPGGSESRDLTDPEFPWWCLPDAAGEPALPVFTSEARLRQALGDHDFVVVSSYQLAESWPDPAWQLSVNPGTALTTTVPGESVLALGNWLGQLRTVVTDAAEDERSRLVAAEQDEPVVPSQRSASWMAEDDDEDDEPDPDVPLTLQMVIPPQYLPSYLDQGYDRAAGLVHAWRGPGRDTPVRLYRRLGLLGEGSPFTQADEWAAVLRWAPDEETPADWGQGKPRMEALVVPDGAGLYRIHRDGSEEPLARFDVGVRRWLPVPPEMDDPPV</sequence>
<organism evidence="3 4">
    <name type="scientific">Micromonospora polyrhachis</name>
    <dbReference type="NCBI Taxonomy" id="1282883"/>
    <lineage>
        <taxon>Bacteria</taxon>
        <taxon>Bacillati</taxon>
        <taxon>Actinomycetota</taxon>
        <taxon>Actinomycetes</taxon>
        <taxon>Micromonosporales</taxon>
        <taxon>Micromonosporaceae</taxon>
        <taxon>Micromonospora</taxon>
    </lineage>
</organism>
<accession>A0A7W7SLL3</accession>
<dbReference type="AlphaFoldDB" id="A0A7W7SLL3"/>
<comment type="caution">
    <text evidence="3">The sequence shown here is derived from an EMBL/GenBank/DDBJ whole genome shotgun (WGS) entry which is preliminary data.</text>
</comment>
<dbReference type="RefSeq" id="WP_312881793.1">
    <property type="nucleotide sequence ID" value="NZ_JACHJW010000001.1"/>
</dbReference>
<keyword evidence="4" id="KW-1185">Reference proteome</keyword>
<dbReference type="InterPro" id="IPR009839">
    <property type="entry name" value="SseB_N"/>
</dbReference>
<feature type="region of interest" description="Disordered" evidence="1">
    <location>
        <begin position="271"/>
        <end position="297"/>
    </location>
</feature>
<feature type="domain" description="SseB protein N-terminal" evidence="2">
    <location>
        <begin position="145"/>
        <end position="242"/>
    </location>
</feature>
<name>A0A7W7SLL3_9ACTN</name>